<dbReference type="InterPro" id="IPR000682">
    <property type="entry name" value="PCMT"/>
</dbReference>
<keyword evidence="8" id="KW-0949">S-adenosyl-L-methionine</keyword>
<organism evidence="10 11">
    <name type="scientific">Candidatus Portnoybacteria bacterium RBG_19FT_COMBO_36_7</name>
    <dbReference type="NCBI Taxonomy" id="1801992"/>
    <lineage>
        <taxon>Bacteria</taxon>
        <taxon>Candidatus Portnoyibacteriota</taxon>
    </lineage>
</organism>
<gene>
    <name evidence="10" type="ORF">A2Y98_03815</name>
</gene>
<comment type="caution">
    <text evidence="10">The sequence shown here is derived from an EMBL/GenBank/DDBJ whole genome shotgun (WGS) entry which is preliminary data.</text>
</comment>
<dbReference type="PANTHER" id="PTHR11579">
    <property type="entry name" value="PROTEIN-L-ISOASPARTATE O-METHYLTRANSFERASE"/>
    <property type="match status" value="1"/>
</dbReference>
<dbReference type="NCBIfam" id="TIGR00080">
    <property type="entry name" value="pimt"/>
    <property type="match status" value="1"/>
</dbReference>
<evidence type="ECO:0000256" key="4">
    <source>
        <dbReference type="ARBA" id="ARBA00013346"/>
    </source>
</evidence>
<proteinExistence type="inferred from homology"/>
<dbReference type="GO" id="GO:0030091">
    <property type="term" value="P:protein repair"/>
    <property type="evidence" value="ECO:0007669"/>
    <property type="project" value="UniProtKB-UniRule"/>
</dbReference>
<evidence type="ECO:0000256" key="5">
    <source>
        <dbReference type="ARBA" id="ARBA00022490"/>
    </source>
</evidence>
<evidence type="ECO:0000313" key="11">
    <source>
        <dbReference type="Proteomes" id="UP000179099"/>
    </source>
</evidence>
<sequence length="226" mass="25182">MAHRELIENLIKSGHLKTRRIINAFKKIDRKDFVPDDLEEEAYVNAPLPIGWGQTVSQPLTVAFMIELLKPEKGNKILDIGAGSGWQTAILAEIVGKKGKVFGMEILESLAEFGKTNVEKYDFIKKGRIEFIHGNAQDGLPEEAPFDRIIAAASANAIPEAWKKQLKVAGRIVAPVGSSVMLLIKKSESDFQEFENPGFAFVPFIPASSELEPDWKKHFKKPQENV</sequence>
<dbReference type="InterPro" id="IPR029063">
    <property type="entry name" value="SAM-dependent_MTases_sf"/>
</dbReference>
<evidence type="ECO:0000256" key="1">
    <source>
        <dbReference type="ARBA" id="ARBA00004496"/>
    </source>
</evidence>
<keyword evidence="5" id="KW-0963">Cytoplasm</keyword>
<evidence type="ECO:0000256" key="7">
    <source>
        <dbReference type="ARBA" id="ARBA00022679"/>
    </source>
</evidence>
<evidence type="ECO:0000313" key="10">
    <source>
        <dbReference type="EMBL" id="OGZ34418.1"/>
    </source>
</evidence>
<comment type="subcellular location">
    <subcellularLocation>
        <location evidence="1">Cytoplasm</location>
    </subcellularLocation>
</comment>
<dbReference type="Gene3D" id="3.40.50.150">
    <property type="entry name" value="Vaccinia Virus protein VP39"/>
    <property type="match status" value="1"/>
</dbReference>
<dbReference type="Proteomes" id="UP000179099">
    <property type="component" value="Unassembled WGS sequence"/>
</dbReference>
<dbReference type="SUPFAM" id="SSF53335">
    <property type="entry name" value="S-adenosyl-L-methionine-dependent methyltransferases"/>
    <property type="match status" value="1"/>
</dbReference>
<accession>A0A1G2F9Y7</accession>
<dbReference type="AlphaFoldDB" id="A0A1G2F9Y7"/>
<protein>
    <recommendedName>
        <fullName evidence="4 9">Protein-L-isoaspartate O-methyltransferase</fullName>
        <ecNumber evidence="3 9">2.1.1.77</ecNumber>
    </recommendedName>
</protein>
<dbReference type="GO" id="GO:0032259">
    <property type="term" value="P:methylation"/>
    <property type="evidence" value="ECO:0007669"/>
    <property type="project" value="UniProtKB-KW"/>
</dbReference>
<dbReference type="GO" id="GO:0005737">
    <property type="term" value="C:cytoplasm"/>
    <property type="evidence" value="ECO:0007669"/>
    <property type="project" value="UniProtKB-SubCell"/>
</dbReference>
<reference evidence="10 11" key="1">
    <citation type="journal article" date="2016" name="Nat. Commun.">
        <title>Thousands of microbial genomes shed light on interconnected biogeochemical processes in an aquifer system.</title>
        <authorList>
            <person name="Anantharaman K."/>
            <person name="Brown C.T."/>
            <person name="Hug L.A."/>
            <person name="Sharon I."/>
            <person name="Castelle C.J."/>
            <person name="Probst A.J."/>
            <person name="Thomas B.C."/>
            <person name="Singh A."/>
            <person name="Wilkins M.J."/>
            <person name="Karaoz U."/>
            <person name="Brodie E.L."/>
            <person name="Williams K.H."/>
            <person name="Hubbard S.S."/>
            <person name="Banfield J.F."/>
        </authorList>
    </citation>
    <scope>NUCLEOTIDE SEQUENCE [LARGE SCALE GENOMIC DNA]</scope>
</reference>
<keyword evidence="6 10" id="KW-0489">Methyltransferase</keyword>
<dbReference type="STRING" id="1801992.A2Y98_03815"/>
<evidence type="ECO:0000256" key="3">
    <source>
        <dbReference type="ARBA" id="ARBA00011890"/>
    </source>
</evidence>
<dbReference type="EC" id="2.1.1.77" evidence="3 9"/>
<dbReference type="PANTHER" id="PTHR11579:SF0">
    <property type="entry name" value="PROTEIN-L-ISOASPARTATE(D-ASPARTATE) O-METHYLTRANSFERASE"/>
    <property type="match status" value="1"/>
</dbReference>
<comment type="similarity">
    <text evidence="2">Belongs to the methyltransferase superfamily. L-isoaspartyl/D-aspartyl protein methyltransferase family.</text>
</comment>
<evidence type="ECO:0000256" key="8">
    <source>
        <dbReference type="ARBA" id="ARBA00022691"/>
    </source>
</evidence>
<dbReference type="GO" id="GO:0004719">
    <property type="term" value="F:protein-L-isoaspartate (D-aspartate) O-methyltransferase activity"/>
    <property type="evidence" value="ECO:0007669"/>
    <property type="project" value="UniProtKB-UniRule"/>
</dbReference>
<keyword evidence="7 10" id="KW-0808">Transferase</keyword>
<name>A0A1G2F9Y7_9BACT</name>
<dbReference type="EMBL" id="MHMW01000010">
    <property type="protein sequence ID" value="OGZ34418.1"/>
    <property type="molecule type" value="Genomic_DNA"/>
</dbReference>
<dbReference type="CDD" id="cd02440">
    <property type="entry name" value="AdoMet_MTases"/>
    <property type="match status" value="1"/>
</dbReference>
<dbReference type="Pfam" id="PF01135">
    <property type="entry name" value="PCMT"/>
    <property type="match status" value="1"/>
</dbReference>
<evidence type="ECO:0000256" key="6">
    <source>
        <dbReference type="ARBA" id="ARBA00022603"/>
    </source>
</evidence>
<evidence type="ECO:0000256" key="9">
    <source>
        <dbReference type="NCBIfam" id="TIGR00080"/>
    </source>
</evidence>
<evidence type="ECO:0000256" key="2">
    <source>
        <dbReference type="ARBA" id="ARBA00005369"/>
    </source>
</evidence>